<dbReference type="GeneID" id="36535081"/>
<accession>A0A2I1C6T2</accession>
<name>A0A2I1C6T2_ASPN1</name>
<dbReference type="EMBL" id="MSZS01000005">
    <property type="protein sequence ID" value="PKX93291.1"/>
    <property type="molecule type" value="Genomic_DNA"/>
</dbReference>
<comment type="caution">
    <text evidence="1">The sequence shown here is derived from an EMBL/GenBank/DDBJ whole genome shotgun (WGS) entry which is preliminary data.</text>
</comment>
<reference evidence="2" key="1">
    <citation type="journal article" date="2018" name="Proc. Natl. Acad. Sci. U.S.A.">
        <title>Linking secondary metabolites to gene clusters through genome sequencing of six diverse Aspergillus species.</title>
        <authorList>
            <person name="Kaerboelling I."/>
            <person name="Vesth T.C."/>
            <person name="Frisvad J.C."/>
            <person name="Nybo J.L."/>
            <person name="Theobald S."/>
            <person name="Kuo A."/>
            <person name="Bowyer P."/>
            <person name="Matsuda Y."/>
            <person name="Mondo S."/>
            <person name="Lyhne E.K."/>
            <person name="Kogle M.E."/>
            <person name="Clum A."/>
            <person name="Lipzen A."/>
            <person name="Salamov A."/>
            <person name="Ngan C.Y."/>
            <person name="Daum C."/>
            <person name="Chiniquy J."/>
            <person name="Barry K."/>
            <person name="LaButti K."/>
            <person name="Haridas S."/>
            <person name="Simmons B.A."/>
            <person name="Magnuson J.K."/>
            <person name="Mortensen U.H."/>
            <person name="Larsen T.O."/>
            <person name="Grigoriev I.V."/>
            <person name="Baker S.E."/>
            <person name="Andersen M.R."/>
        </authorList>
    </citation>
    <scope>NUCLEOTIDE SEQUENCE [LARGE SCALE GENOMIC DNA]</scope>
    <source>
        <strain evidence="2">IBT 16806</strain>
    </source>
</reference>
<evidence type="ECO:0000313" key="1">
    <source>
        <dbReference type="EMBL" id="PKX93291.1"/>
    </source>
</evidence>
<proteinExistence type="predicted"/>
<dbReference type="Proteomes" id="UP000234474">
    <property type="component" value="Unassembled WGS sequence"/>
</dbReference>
<dbReference type="RefSeq" id="XP_024681886.1">
    <property type="nucleotide sequence ID" value="XM_024827756.1"/>
</dbReference>
<dbReference type="AlphaFoldDB" id="A0A2I1C6T2"/>
<protein>
    <submittedName>
        <fullName evidence="1">Uncharacterized protein</fullName>
    </submittedName>
</protein>
<dbReference type="VEuPathDB" id="FungiDB:P174DRAFT_443171"/>
<evidence type="ECO:0000313" key="2">
    <source>
        <dbReference type="Proteomes" id="UP000234474"/>
    </source>
</evidence>
<keyword evidence="2" id="KW-1185">Reference proteome</keyword>
<organism evidence="1 2">
    <name type="scientific">Aspergillus novofumigatus (strain IBT 16806)</name>
    <dbReference type="NCBI Taxonomy" id="1392255"/>
    <lineage>
        <taxon>Eukaryota</taxon>
        <taxon>Fungi</taxon>
        <taxon>Dikarya</taxon>
        <taxon>Ascomycota</taxon>
        <taxon>Pezizomycotina</taxon>
        <taxon>Eurotiomycetes</taxon>
        <taxon>Eurotiomycetidae</taxon>
        <taxon>Eurotiales</taxon>
        <taxon>Aspergillaceae</taxon>
        <taxon>Aspergillus</taxon>
        <taxon>Aspergillus subgen. Fumigati</taxon>
    </lineage>
</organism>
<gene>
    <name evidence="1" type="ORF">P174DRAFT_443171</name>
</gene>
<sequence length="91" mass="10386">MDISQLRLMPSSIVILGCQQADERITVKETNNICLTFGLNYENEACESVASQPENRFRMEKRMEPAKLDGPFRSIWLWVCRTTSVSEDVGT</sequence>
<dbReference type="PROSITE" id="PS51257">
    <property type="entry name" value="PROKAR_LIPOPROTEIN"/>
    <property type="match status" value="1"/>
</dbReference>